<evidence type="ECO:0000256" key="1">
    <source>
        <dbReference type="SAM" id="MobiDB-lite"/>
    </source>
</evidence>
<comment type="caution">
    <text evidence="2">The sequence shown here is derived from an EMBL/GenBank/DDBJ whole genome shotgun (WGS) entry which is preliminary data.</text>
</comment>
<protein>
    <submittedName>
        <fullName evidence="2">Uncharacterized protein</fullName>
    </submittedName>
</protein>
<name>A0A242MTR4_CABSO</name>
<feature type="region of interest" description="Disordered" evidence="1">
    <location>
        <begin position="1"/>
        <end position="56"/>
    </location>
</feature>
<dbReference type="Proteomes" id="UP000194546">
    <property type="component" value="Unassembled WGS sequence"/>
</dbReference>
<evidence type="ECO:0000313" key="3">
    <source>
        <dbReference type="Proteomes" id="UP000194546"/>
    </source>
</evidence>
<organism evidence="2 3">
    <name type="scientific">Caballeronia sordidicola</name>
    <name type="common">Burkholderia sordidicola</name>
    <dbReference type="NCBI Taxonomy" id="196367"/>
    <lineage>
        <taxon>Bacteria</taxon>
        <taxon>Pseudomonadati</taxon>
        <taxon>Pseudomonadota</taxon>
        <taxon>Betaproteobacteria</taxon>
        <taxon>Burkholderiales</taxon>
        <taxon>Burkholderiaceae</taxon>
        <taxon>Caballeronia</taxon>
    </lineage>
</organism>
<gene>
    <name evidence="2" type="ORF">PAMC26510_16010</name>
</gene>
<reference evidence="2 3" key="1">
    <citation type="submission" date="2017-03" db="EMBL/GenBank/DDBJ databases">
        <title>Genome analysis of strain PAMC 26510.</title>
        <authorList>
            <person name="Oh H.-M."/>
            <person name="Yang J.-A."/>
        </authorList>
    </citation>
    <scope>NUCLEOTIDE SEQUENCE [LARGE SCALE GENOMIC DNA]</scope>
    <source>
        <strain evidence="2 3">PAMC 26510</strain>
    </source>
</reference>
<dbReference type="EMBL" id="NBTY01000080">
    <property type="protein sequence ID" value="OTP74778.1"/>
    <property type="molecule type" value="Genomic_DNA"/>
</dbReference>
<accession>A0A242MTR4</accession>
<feature type="compositionally biased region" description="Basic residues" evidence="1">
    <location>
        <begin position="23"/>
        <end position="39"/>
    </location>
</feature>
<dbReference type="AlphaFoldDB" id="A0A242MTR4"/>
<evidence type="ECO:0000313" key="2">
    <source>
        <dbReference type="EMBL" id="OTP74778.1"/>
    </source>
</evidence>
<sequence>MALVSTIAWAQPADSPSASTPKQTRKAQKMAVRKANRVKKNAELKDPNGDQLNFAR</sequence>
<proteinExistence type="predicted"/>